<feature type="region of interest" description="Disordered" evidence="5">
    <location>
        <begin position="687"/>
        <end position="831"/>
    </location>
</feature>
<feature type="region of interest" description="Disordered" evidence="5">
    <location>
        <begin position="193"/>
        <end position="212"/>
    </location>
</feature>
<name>A0AA40ARS2_9PEZI</name>
<keyword evidence="1 4" id="KW-0479">Metal-binding</keyword>
<evidence type="ECO:0000313" key="7">
    <source>
        <dbReference type="EMBL" id="KAK0720767.1"/>
    </source>
</evidence>
<feature type="compositionally biased region" description="Polar residues" evidence="5">
    <location>
        <begin position="193"/>
        <end position="203"/>
    </location>
</feature>
<feature type="domain" description="C3H1-type" evidence="6">
    <location>
        <begin position="1451"/>
        <end position="1476"/>
    </location>
</feature>
<dbReference type="PROSITE" id="PS50103">
    <property type="entry name" value="ZF_C3H1"/>
    <property type="match status" value="1"/>
</dbReference>
<accession>A0AA40ARS2</accession>
<feature type="zinc finger region" description="C3H1-type" evidence="4">
    <location>
        <begin position="1451"/>
        <end position="1476"/>
    </location>
</feature>
<feature type="region of interest" description="Disordered" evidence="5">
    <location>
        <begin position="1"/>
        <end position="72"/>
    </location>
</feature>
<organism evidence="7 8">
    <name type="scientific">Lasiosphaeris hirsuta</name>
    <dbReference type="NCBI Taxonomy" id="260670"/>
    <lineage>
        <taxon>Eukaryota</taxon>
        <taxon>Fungi</taxon>
        <taxon>Dikarya</taxon>
        <taxon>Ascomycota</taxon>
        <taxon>Pezizomycotina</taxon>
        <taxon>Sordariomycetes</taxon>
        <taxon>Sordariomycetidae</taxon>
        <taxon>Sordariales</taxon>
        <taxon>Lasiosphaeriaceae</taxon>
        <taxon>Lasiosphaeris</taxon>
    </lineage>
</organism>
<evidence type="ECO:0000256" key="1">
    <source>
        <dbReference type="ARBA" id="ARBA00022723"/>
    </source>
</evidence>
<sequence length="1476" mass="160703">MDQSHGNGMGEWDPNGFTGTWDHQFTDPNLGFDPNHGQDHTAYHNPDSYAGGAQHLGAQISGPDSQPGLYRQFDYYTPSDVWSGPGPTTTPASTQYAHDPSISQSYYADHQSSNDASQTVGSRFVLDVPHGNDFPAHLHAPDGREASSHPFNGGAVNQPNPDSGYIQGAVPQWSRVQAPAPAYVPNQEYENPLASSQSMTIQSAGPRGSPSPYPVVHGPVPGGLQNYHIEPHQQINVQQPHAQSHPQYLPISNGQQLQVRTSAAQPPAPARTVSPRVVSQPIAQSSMASQPMLQHPAVQAHPIQAPPAQAPLAQHQVFQQTAALVERNNGSALKRQPMFEESKVLAKKPKLTAVPVNVGSPLASEEPAVKPVAVVENTSLLTEGRAREGATWEGVPHLVIGASPVKLNAKAPTKRYVVISARGDRNPLFPYLPHGWTPAESLGNHASAYQKANVELDRQRADTRLEIELKRGGNEIPIEWWKKLPKAKGGTEAEPKRTDPPPEPVNTAIKAFEYLRIHPSHKMNSQVLLDNYEDYYPFLIEKCLAVRGAPAFDKIVGMVQAKNKDPSTFSASEFNALRLELQPVLEELEAALVEGLKAADSSVLSKLGDSTVLPVRLVNILIRLINIGDANSTLSKAILRLFSKFTNLKPSQLSTWKFHSTKTKLEVQGDTEVKDLITVIFVNAEKNYDDDTPPPTKKRREMAPEAKKSAKVPGGKATLSALGAPKRAREEDSNSEGRINKRPTTEASALIPQGGTRPSSVAGRPTTTTVKTPVARGSTGPAQSNTAQLPKPRSSLLLPGKIRSVSRPLTKPEAAKTEAPKPPARPDFAPKVFTKPEAAKPTVFRTQPSQTVLQALDAARASKPRAPEPPQPSKSKFAALLEEISEPKKVTAPRPPPIAAPPLDETPEQKTRRLRKEERRRLNLHVTFKSEDRLVEVREFTHDPEEIGGERGTRDNKSDRDRLEGMALKKSHAGELKPWDEPFAIDFAGNDGNITETKRAECFVTRGGNKAFHTDQQKYMEDREARELMVVYTDVADIPFTPKSPSYEPVNSAADGIPLPESSEFEEIYLRARDRVQLGPWRAKHEAQNRLKAQSSPGYADFTKAMQSINSIANTYTGLPTPMQGVESQLVSAETRDEMIYRLLTSDRAKNWKDPDPYDPARPKTVRRHDYADPAVQKSADFIEDIVAKMRALQPVQPQPSALDPFAAQPAAVLPIATPVQVLQQASVAPDYTAAWAQYYAQQAQQQQQAAWYAQQAQLAQPAQQQQQPAHDSNNQLSAILSALGNTAAAVPQPQYTAPDATNQLQALMAALQQPQQAAPAPVPAPADTQNTEYLLSIMKWASAQGGAAAPAANQPVGSGPAYGQSSYGASRQERDAYGSSLQERDGFGTSHQERDGFGSSDSRERHNARGGGNGSGGDRNGPWGSKNSSQTQPQSQADVPEHLRGINRSLIGTKQCTFWARGQCAKGDKCTFRHD</sequence>
<keyword evidence="8" id="KW-1185">Reference proteome</keyword>
<evidence type="ECO:0000313" key="8">
    <source>
        <dbReference type="Proteomes" id="UP001172102"/>
    </source>
</evidence>
<dbReference type="SUPFAM" id="SSF90229">
    <property type="entry name" value="CCCH zinc finger"/>
    <property type="match status" value="1"/>
</dbReference>
<evidence type="ECO:0000256" key="4">
    <source>
        <dbReference type="PROSITE-ProRule" id="PRU00723"/>
    </source>
</evidence>
<feature type="compositionally biased region" description="Polar residues" evidence="5">
    <location>
        <begin position="17"/>
        <end position="27"/>
    </location>
</feature>
<feature type="compositionally biased region" description="Basic and acidic residues" evidence="5">
    <location>
        <begin position="1372"/>
        <end position="1408"/>
    </location>
</feature>
<dbReference type="InterPro" id="IPR000571">
    <property type="entry name" value="Znf_CCCH"/>
</dbReference>
<evidence type="ECO:0000259" key="6">
    <source>
        <dbReference type="PROSITE" id="PS50103"/>
    </source>
</evidence>
<evidence type="ECO:0000256" key="5">
    <source>
        <dbReference type="SAM" id="MobiDB-lite"/>
    </source>
</evidence>
<dbReference type="GO" id="GO:0008270">
    <property type="term" value="F:zinc ion binding"/>
    <property type="evidence" value="ECO:0007669"/>
    <property type="project" value="UniProtKB-KW"/>
</dbReference>
<keyword evidence="3 4" id="KW-0862">Zinc</keyword>
<protein>
    <recommendedName>
        <fullName evidence="6">C3H1-type domain-containing protein</fullName>
    </recommendedName>
</protein>
<proteinExistence type="predicted"/>
<evidence type="ECO:0000256" key="2">
    <source>
        <dbReference type="ARBA" id="ARBA00022771"/>
    </source>
</evidence>
<feature type="compositionally biased region" description="Polar residues" evidence="5">
    <location>
        <begin position="1426"/>
        <end position="1438"/>
    </location>
</feature>
<keyword evidence="2 4" id="KW-0863">Zinc-finger</keyword>
<evidence type="ECO:0000256" key="3">
    <source>
        <dbReference type="ARBA" id="ARBA00022833"/>
    </source>
</evidence>
<gene>
    <name evidence="7" type="ORF">B0H67DRAFT_643980</name>
</gene>
<feature type="region of interest" description="Disordered" evidence="5">
    <location>
        <begin position="1350"/>
        <end position="1440"/>
    </location>
</feature>
<feature type="region of interest" description="Disordered" evidence="5">
    <location>
        <begin position="859"/>
        <end position="915"/>
    </location>
</feature>
<comment type="caution">
    <text evidence="7">The sequence shown here is derived from an EMBL/GenBank/DDBJ whole genome shotgun (WGS) entry which is preliminary data.</text>
</comment>
<dbReference type="EMBL" id="JAUKUA010000003">
    <property type="protein sequence ID" value="KAK0720767.1"/>
    <property type="molecule type" value="Genomic_DNA"/>
</dbReference>
<feature type="region of interest" description="Disordered" evidence="5">
    <location>
        <begin position="140"/>
        <end position="159"/>
    </location>
</feature>
<feature type="compositionally biased region" description="Gly residues" evidence="5">
    <location>
        <begin position="1410"/>
        <end position="1420"/>
    </location>
</feature>
<reference evidence="7" key="1">
    <citation type="submission" date="2023-06" db="EMBL/GenBank/DDBJ databases">
        <title>Genome-scale phylogeny and comparative genomics of the fungal order Sordariales.</title>
        <authorList>
            <consortium name="Lawrence Berkeley National Laboratory"/>
            <person name="Hensen N."/>
            <person name="Bonometti L."/>
            <person name="Westerberg I."/>
            <person name="Brannstrom I.O."/>
            <person name="Guillou S."/>
            <person name="Cros-Aarteil S."/>
            <person name="Calhoun S."/>
            <person name="Haridas S."/>
            <person name="Kuo A."/>
            <person name="Mondo S."/>
            <person name="Pangilinan J."/>
            <person name="Riley R."/>
            <person name="Labutti K."/>
            <person name="Andreopoulos B."/>
            <person name="Lipzen A."/>
            <person name="Chen C."/>
            <person name="Yanf M."/>
            <person name="Daum C."/>
            <person name="Ng V."/>
            <person name="Clum A."/>
            <person name="Steindorff A."/>
            <person name="Ohm R."/>
            <person name="Martin F."/>
            <person name="Silar P."/>
            <person name="Natvig D."/>
            <person name="Lalanne C."/>
            <person name="Gautier V."/>
            <person name="Ament-Velasquez S.L."/>
            <person name="Kruys A."/>
            <person name="Hutchinson M.I."/>
            <person name="Powell A.J."/>
            <person name="Barry K."/>
            <person name="Miller A.N."/>
            <person name="Grigoriev I.V."/>
            <person name="Debuchy R."/>
            <person name="Gladieux P."/>
            <person name="Thoren M.H."/>
            <person name="Johannesson H."/>
        </authorList>
    </citation>
    <scope>NUCLEOTIDE SEQUENCE</scope>
    <source>
        <strain evidence="7">SMH4607-1</strain>
    </source>
</reference>
<dbReference type="Proteomes" id="UP001172102">
    <property type="component" value="Unassembled WGS sequence"/>
</dbReference>
<dbReference type="InterPro" id="IPR036855">
    <property type="entry name" value="Znf_CCCH_sf"/>
</dbReference>